<feature type="transmembrane region" description="Helical" evidence="1">
    <location>
        <begin position="6"/>
        <end position="21"/>
    </location>
</feature>
<keyword evidence="1" id="KW-0472">Membrane</keyword>
<feature type="transmembrane region" description="Helical" evidence="1">
    <location>
        <begin position="180"/>
        <end position="196"/>
    </location>
</feature>
<keyword evidence="1" id="KW-0812">Transmembrane</keyword>
<feature type="transmembrane region" description="Helical" evidence="1">
    <location>
        <begin position="419"/>
        <end position="438"/>
    </location>
</feature>
<feature type="transmembrane region" description="Helical" evidence="1">
    <location>
        <begin position="230"/>
        <end position="250"/>
    </location>
</feature>
<organism evidence="2 3">
    <name type="scientific">Bythopirellula polymerisocia</name>
    <dbReference type="NCBI Taxonomy" id="2528003"/>
    <lineage>
        <taxon>Bacteria</taxon>
        <taxon>Pseudomonadati</taxon>
        <taxon>Planctomycetota</taxon>
        <taxon>Planctomycetia</taxon>
        <taxon>Pirellulales</taxon>
        <taxon>Lacipirellulaceae</taxon>
        <taxon>Bythopirellula</taxon>
    </lineage>
</organism>
<accession>A0A5C6CMZ9</accession>
<reference evidence="2 3" key="1">
    <citation type="submission" date="2019-02" db="EMBL/GenBank/DDBJ databases">
        <title>Deep-cultivation of Planctomycetes and their phenomic and genomic characterization uncovers novel biology.</title>
        <authorList>
            <person name="Wiegand S."/>
            <person name="Jogler M."/>
            <person name="Boedeker C."/>
            <person name="Pinto D."/>
            <person name="Vollmers J."/>
            <person name="Rivas-Marin E."/>
            <person name="Kohn T."/>
            <person name="Peeters S.H."/>
            <person name="Heuer A."/>
            <person name="Rast P."/>
            <person name="Oberbeckmann S."/>
            <person name="Bunk B."/>
            <person name="Jeske O."/>
            <person name="Meyerdierks A."/>
            <person name="Storesund J.E."/>
            <person name="Kallscheuer N."/>
            <person name="Luecker S."/>
            <person name="Lage O.M."/>
            <person name="Pohl T."/>
            <person name="Merkel B.J."/>
            <person name="Hornburger P."/>
            <person name="Mueller R.-W."/>
            <person name="Bruemmer F."/>
            <person name="Labrenz M."/>
            <person name="Spormann A.M."/>
            <person name="Op Den Camp H."/>
            <person name="Overmann J."/>
            <person name="Amann R."/>
            <person name="Jetten M.S.M."/>
            <person name="Mascher T."/>
            <person name="Medema M.H."/>
            <person name="Devos D.P."/>
            <person name="Kaster A.-K."/>
            <person name="Ovreas L."/>
            <person name="Rohde M."/>
            <person name="Galperin M.Y."/>
            <person name="Jogler C."/>
        </authorList>
    </citation>
    <scope>NUCLEOTIDE SEQUENCE [LARGE SCALE GENOMIC DNA]</scope>
    <source>
        <strain evidence="2 3">Pla144</strain>
    </source>
</reference>
<dbReference type="AlphaFoldDB" id="A0A5C6CMZ9"/>
<evidence type="ECO:0000313" key="2">
    <source>
        <dbReference type="EMBL" id="TWU25798.1"/>
    </source>
</evidence>
<evidence type="ECO:0008006" key="4">
    <source>
        <dbReference type="Google" id="ProtNLM"/>
    </source>
</evidence>
<gene>
    <name evidence="2" type="ORF">Pla144_30100</name>
</gene>
<feature type="transmembrane region" description="Helical" evidence="1">
    <location>
        <begin position="65"/>
        <end position="88"/>
    </location>
</feature>
<keyword evidence="3" id="KW-1185">Reference proteome</keyword>
<name>A0A5C6CMZ9_9BACT</name>
<evidence type="ECO:0000313" key="3">
    <source>
        <dbReference type="Proteomes" id="UP000318437"/>
    </source>
</evidence>
<dbReference type="Proteomes" id="UP000318437">
    <property type="component" value="Unassembled WGS sequence"/>
</dbReference>
<feature type="transmembrane region" description="Helical" evidence="1">
    <location>
        <begin position="202"/>
        <end position="218"/>
    </location>
</feature>
<comment type="caution">
    <text evidence="2">The sequence shown here is derived from an EMBL/GenBank/DDBJ whole genome shotgun (WGS) entry which is preliminary data.</text>
</comment>
<sequence>MFVLSIVVTFGILICTAYVAYKRTLDALHPAMFLVPMLMYVYVARPATYAINESIGVLFRSEPQLLLAQFIQILGLSCFCFGILRGTPFSLSRPNRSLSGLPEVSRHKLLGLALVLGGIGVIGFLISIFTVGGFDVAYSQAKGGGYTGSGYVRELPHLTIPAIALLFLARKKQGFALEDWVLLALFCFPFAVSGILGTRRGPLFMVLGAVIFSHMLFSRRRISLTKMLPAVGLMGISVLFVFAHRSVIYLNSDFEFSLDSLAEVIAPSKRVSRDRIDSSSVWLISTATIVAANQSHVHHWGQRWGVILFIRPIPKQLWPTKYEDVGFEWMVNGRSFEGISPQYWYRSVGWLPPVGSAISFIADAYLELWYFYTLLLYLMGRMFAELWKRARTLSGLWAVIYVVSAAISIFLVAQSVEAFFFRFLFISILTIAAARFAGIPIQITTAKQESPVNSSNLQQVRF</sequence>
<feature type="transmembrane region" description="Helical" evidence="1">
    <location>
        <begin position="357"/>
        <end position="380"/>
    </location>
</feature>
<keyword evidence="1" id="KW-1133">Transmembrane helix</keyword>
<evidence type="ECO:0000256" key="1">
    <source>
        <dbReference type="SAM" id="Phobius"/>
    </source>
</evidence>
<dbReference type="EMBL" id="SJPS01000004">
    <property type="protein sequence ID" value="TWU25798.1"/>
    <property type="molecule type" value="Genomic_DNA"/>
</dbReference>
<feature type="transmembrane region" description="Helical" evidence="1">
    <location>
        <begin position="28"/>
        <end position="45"/>
    </location>
</feature>
<proteinExistence type="predicted"/>
<protein>
    <recommendedName>
        <fullName evidence="4">Oligosaccharide repeat unit polymerase</fullName>
    </recommendedName>
</protein>
<feature type="transmembrane region" description="Helical" evidence="1">
    <location>
        <begin position="392"/>
        <end position="413"/>
    </location>
</feature>
<feature type="transmembrane region" description="Helical" evidence="1">
    <location>
        <begin position="109"/>
        <end position="131"/>
    </location>
</feature>